<keyword evidence="2" id="KW-1185">Reference proteome</keyword>
<protein>
    <submittedName>
        <fullName evidence="1">Uncharacterized protein</fullName>
    </submittedName>
</protein>
<reference evidence="1" key="1">
    <citation type="submission" date="2021-12" db="EMBL/GenBank/DDBJ databases">
        <title>Prjna785345.</title>
        <authorList>
            <person name="Rujirawat T."/>
            <person name="Krajaejun T."/>
        </authorList>
    </citation>
    <scope>NUCLEOTIDE SEQUENCE</scope>
    <source>
        <strain evidence="1">Pi057C3</strain>
    </source>
</reference>
<organism evidence="1 2">
    <name type="scientific">Pythium insidiosum</name>
    <name type="common">Pythiosis disease agent</name>
    <dbReference type="NCBI Taxonomy" id="114742"/>
    <lineage>
        <taxon>Eukaryota</taxon>
        <taxon>Sar</taxon>
        <taxon>Stramenopiles</taxon>
        <taxon>Oomycota</taxon>
        <taxon>Peronosporomycetes</taxon>
        <taxon>Pythiales</taxon>
        <taxon>Pythiaceae</taxon>
        <taxon>Pythium</taxon>
    </lineage>
</organism>
<gene>
    <name evidence="1" type="ORF">P43SY_002363</name>
</gene>
<dbReference type="EMBL" id="JAKCXM010000004">
    <property type="protein sequence ID" value="KAJ0409473.1"/>
    <property type="molecule type" value="Genomic_DNA"/>
</dbReference>
<name>A0AAD5LTN0_PYTIN</name>
<evidence type="ECO:0000313" key="2">
    <source>
        <dbReference type="Proteomes" id="UP001209570"/>
    </source>
</evidence>
<dbReference type="Proteomes" id="UP001209570">
    <property type="component" value="Unassembled WGS sequence"/>
</dbReference>
<dbReference type="AlphaFoldDB" id="A0AAD5LTN0"/>
<evidence type="ECO:0000313" key="1">
    <source>
        <dbReference type="EMBL" id="KAJ0409473.1"/>
    </source>
</evidence>
<accession>A0AAD5LTN0</accession>
<proteinExistence type="predicted"/>
<sequence length="170" mass="19753">MQRQSSCWWLASWRKLEQEWQATSARAQQQLSKISESVQKTTYLEGDHWGSLSDCALLQERASSRLWELVHRCRVRLGEELRALRSIVVRMKALLHDDAALDDQAFLVELVAMYDQELLTKAMIAADVAECSSHETMTLYIASWQMQPHIHRARIDEILQLIQDDAHYSK</sequence>
<comment type="caution">
    <text evidence="1">The sequence shown here is derived from an EMBL/GenBank/DDBJ whole genome shotgun (WGS) entry which is preliminary data.</text>
</comment>